<dbReference type="PANTHER" id="PTHR10928:SF2">
    <property type="entry name" value="SUPPRESSOR OF FUSED HOMOLOG"/>
    <property type="match status" value="1"/>
</dbReference>
<dbReference type="InterPro" id="IPR007768">
    <property type="entry name" value="Suppressor_of_fused"/>
</dbReference>
<dbReference type="InterPro" id="IPR017429">
    <property type="entry name" value="Suppressor_of_fused_bac"/>
</dbReference>
<evidence type="ECO:0000259" key="1">
    <source>
        <dbReference type="Pfam" id="PF05076"/>
    </source>
</evidence>
<dbReference type="EMBL" id="JAERRJ010000009">
    <property type="protein sequence ID" value="MBL1077685.1"/>
    <property type="molecule type" value="Genomic_DNA"/>
</dbReference>
<keyword evidence="3" id="KW-1185">Reference proteome</keyword>
<reference evidence="2 3" key="1">
    <citation type="submission" date="2021-01" db="EMBL/GenBank/DDBJ databases">
        <title>WGS of actinomycetes isolated from Thailand.</title>
        <authorList>
            <person name="Thawai C."/>
        </authorList>
    </citation>
    <scope>NUCLEOTIDE SEQUENCE [LARGE SCALE GENOMIC DNA]</scope>
    <source>
        <strain evidence="2 3">LPG 2</strain>
    </source>
</reference>
<accession>A0ABS1MCD5</accession>
<protein>
    <submittedName>
        <fullName evidence="2">Suppressor of fused domain protein</fullName>
    </submittedName>
</protein>
<dbReference type="RefSeq" id="WP_201951288.1">
    <property type="nucleotide sequence ID" value="NZ_JAERRJ010000009.1"/>
</dbReference>
<dbReference type="PIRSF" id="PIRSF038192">
    <property type="entry name" value="Txn_reg_BtrU_prd"/>
    <property type="match status" value="1"/>
</dbReference>
<comment type="caution">
    <text evidence="2">The sequence shown here is derived from an EMBL/GenBank/DDBJ whole genome shotgun (WGS) entry which is preliminary data.</text>
</comment>
<evidence type="ECO:0000313" key="2">
    <source>
        <dbReference type="EMBL" id="MBL1077685.1"/>
    </source>
</evidence>
<dbReference type="Proteomes" id="UP000602198">
    <property type="component" value="Unassembled WGS sequence"/>
</dbReference>
<gene>
    <name evidence="2" type="ORF">JK358_25105</name>
</gene>
<proteinExistence type="predicted"/>
<dbReference type="PANTHER" id="PTHR10928">
    <property type="entry name" value="SUPPRESSOR OF FUSED"/>
    <property type="match status" value="1"/>
</dbReference>
<organism evidence="2 3">
    <name type="scientific">Nocardia acididurans</name>
    <dbReference type="NCBI Taxonomy" id="2802282"/>
    <lineage>
        <taxon>Bacteria</taxon>
        <taxon>Bacillati</taxon>
        <taxon>Actinomycetota</taxon>
        <taxon>Actinomycetes</taxon>
        <taxon>Mycobacteriales</taxon>
        <taxon>Nocardiaceae</taxon>
        <taxon>Nocardia</taxon>
    </lineage>
</organism>
<feature type="domain" description="Suppressor of fused-like" evidence="1">
    <location>
        <begin position="43"/>
        <end position="208"/>
    </location>
</feature>
<name>A0ABS1MCD5_9NOCA</name>
<dbReference type="InterPro" id="IPR020941">
    <property type="entry name" value="SUFU-like_domain"/>
</dbReference>
<dbReference type="InterPro" id="IPR037181">
    <property type="entry name" value="SUFU_N"/>
</dbReference>
<evidence type="ECO:0000313" key="3">
    <source>
        <dbReference type="Proteomes" id="UP000602198"/>
    </source>
</evidence>
<dbReference type="SUPFAM" id="SSF103359">
    <property type="entry name" value="Suppressor of Fused, N-terminal domain"/>
    <property type="match status" value="1"/>
</dbReference>
<sequence length="354" mass="39028">MATDELIEDESPGWTAIDTALARLYGDAEPYHWGTMISFALGGPDPLDGVSAYERTEPVPHWHYVSYGMSELYSKESENPDESGWGFEFTFRLARDPEEQTPPVWAASMLQNLARYVFNSGNWFEAGHHINTNGPIAADREDCTIRALAFLTDPELGAIETPHGRVEFLQIAGLTFDEYEAARQWRTEQLLEVLGPRIPLYVTDIHRESLLADPAVAAAVHAGVERDGSSAGLLYVPNVEWERTGDHTILRLGALQAPAIADTLRGRLPHGKPLVLEGEDRLLRFVPAAEFHSTLVEDHALELGIPAAAIEEFTAALTSVAGRRTFRALPALTVDIQPTAMRDQYGEETGEIIG</sequence>
<dbReference type="Pfam" id="PF05076">
    <property type="entry name" value="SUFU"/>
    <property type="match status" value="1"/>
</dbReference>